<reference evidence="3" key="1">
    <citation type="journal article" date="2019" name="Int. J. Syst. Evol. Microbiol.">
        <title>The Global Catalogue of Microorganisms (GCM) 10K type strain sequencing project: providing services to taxonomists for standard genome sequencing and annotation.</title>
        <authorList>
            <consortium name="The Broad Institute Genomics Platform"/>
            <consortium name="The Broad Institute Genome Sequencing Center for Infectious Disease"/>
            <person name="Wu L."/>
            <person name="Ma J."/>
        </authorList>
    </citation>
    <scope>NUCLEOTIDE SEQUENCE [LARGE SCALE GENOMIC DNA]</scope>
    <source>
        <strain evidence="3">LMG 29247</strain>
    </source>
</reference>
<dbReference type="EMBL" id="JBHUEJ010000008">
    <property type="protein sequence ID" value="MFD1709734.1"/>
    <property type="molecule type" value="Genomic_DNA"/>
</dbReference>
<gene>
    <name evidence="2" type="ORF">ACFSF0_03895</name>
</gene>
<accession>A0ABW4KRB7</accession>
<keyword evidence="3" id="KW-1185">Reference proteome</keyword>
<organism evidence="2 3">
    <name type="scientific">Ottowia flava</name>
    <dbReference type="NCBI Taxonomy" id="2675430"/>
    <lineage>
        <taxon>Bacteria</taxon>
        <taxon>Pseudomonadati</taxon>
        <taxon>Pseudomonadota</taxon>
        <taxon>Betaproteobacteria</taxon>
        <taxon>Burkholderiales</taxon>
        <taxon>Comamonadaceae</taxon>
        <taxon>Ottowia</taxon>
    </lineage>
</organism>
<sequence>MRRMNIFFPEPLIAALKALSKNTGLPVSEHIRRAIDEYLKRQ</sequence>
<evidence type="ECO:0000313" key="2">
    <source>
        <dbReference type="EMBL" id="MFD1709734.1"/>
    </source>
</evidence>
<dbReference type="InterPro" id="IPR002145">
    <property type="entry name" value="CopG"/>
</dbReference>
<proteinExistence type="predicted"/>
<protein>
    <submittedName>
        <fullName evidence="2">Ribbon-helix-helix domain-containing protein</fullName>
    </submittedName>
</protein>
<evidence type="ECO:0000259" key="1">
    <source>
        <dbReference type="Pfam" id="PF01402"/>
    </source>
</evidence>
<feature type="domain" description="Ribbon-helix-helix protein CopG" evidence="1">
    <location>
        <begin position="9"/>
        <end position="42"/>
    </location>
</feature>
<evidence type="ECO:0000313" key="3">
    <source>
        <dbReference type="Proteomes" id="UP001597304"/>
    </source>
</evidence>
<dbReference type="RefSeq" id="WP_147913379.1">
    <property type="nucleotide sequence ID" value="NZ_JBHUEJ010000008.1"/>
</dbReference>
<comment type="caution">
    <text evidence="2">The sequence shown here is derived from an EMBL/GenBank/DDBJ whole genome shotgun (WGS) entry which is preliminary data.</text>
</comment>
<dbReference type="InterPro" id="IPR010985">
    <property type="entry name" value="Ribbon_hlx_hlx"/>
</dbReference>
<dbReference type="Proteomes" id="UP001597304">
    <property type="component" value="Unassembled WGS sequence"/>
</dbReference>
<dbReference type="CDD" id="cd21631">
    <property type="entry name" value="RHH_CopG_NikR-like"/>
    <property type="match status" value="1"/>
</dbReference>
<name>A0ABW4KRB7_9BURK</name>
<dbReference type="SUPFAM" id="SSF47598">
    <property type="entry name" value="Ribbon-helix-helix"/>
    <property type="match status" value="1"/>
</dbReference>
<dbReference type="Pfam" id="PF01402">
    <property type="entry name" value="RHH_1"/>
    <property type="match status" value="1"/>
</dbReference>
<dbReference type="Gene3D" id="1.10.1220.10">
    <property type="entry name" value="Met repressor-like"/>
    <property type="match status" value="1"/>
</dbReference>
<dbReference type="InterPro" id="IPR013321">
    <property type="entry name" value="Arc_rbn_hlx_hlx"/>
</dbReference>